<protein>
    <submittedName>
        <fullName evidence="2">Uncharacterized protein</fullName>
    </submittedName>
</protein>
<organism evidence="2">
    <name type="scientific">Terrestrivirus sp</name>
    <dbReference type="NCBI Taxonomy" id="2487775"/>
    <lineage>
        <taxon>Viruses</taxon>
        <taxon>Varidnaviria</taxon>
        <taxon>Bamfordvirae</taxon>
        <taxon>Nucleocytoviricota</taxon>
        <taxon>Megaviricetes</taxon>
        <taxon>Imitervirales</taxon>
        <taxon>Mimiviridae</taxon>
        <taxon>Klosneuvirinae</taxon>
    </lineage>
</organism>
<proteinExistence type="predicted"/>
<evidence type="ECO:0000256" key="1">
    <source>
        <dbReference type="SAM" id="Coils"/>
    </source>
</evidence>
<name>A0A3G4ZNR8_9VIRU</name>
<dbReference type="EMBL" id="MK071986">
    <property type="protein sequence ID" value="AYV76526.1"/>
    <property type="molecule type" value="Genomic_DNA"/>
</dbReference>
<keyword evidence="1" id="KW-0175">Coiled coil</keyword>
<gene>
    <name evidence="2" type="ORF">Terrestrivirus8_19</name>
</gene>
<feature type="coiled-coil region" evidence="1">
    <location>
        <begin position="71"/>
        <end position="98"/>
    </location>
</feature>
<accession>A0A3G4ZNR8</accession>
<reference evidence="2" key="1">
    <citation type="submission" date="2018-10" db="EMBL/GenBank/DDBJ databases">
        <title>Hidden diversity of soil giant viruses.</title>
        <authorList>
            <person name="Schulz F."/>
            <person name="Alteio L."/>
            <person name="Goudeau D."/>
            <person name="Ryan E.M."/>
            <person name="Malmstrom R.R."/>
            <person name="Blanchard J."/>
            <person name="Woyke T."/>
        </authorList>
    </citation>
    <scope>NUCLEOTIDE SEQUENCE</scope>
    <source>
        <strain evidence="2">TEV1</strain>
    </source>
</reference>
<evidence type="ECO:0000313" key="2">
    <source>
        <dbReference type="EMBL" id="AYV76526.1"/>
    </source>
</evidence>
<sequence length="196" mass="23189">MGDIIFDSDGKTYEIVDKIEEKWNTLEQHLNKLDYMATEVNKDLNMIDNKKIYDGIVDKNEYYVIHKTKYIQYIEDKIKKCKKKIKRLDNRIIKAKTSLCKSKNSLQSSNKKYVTEFQIGDIILLDKTNICLFFYISKGDIGKKFKITKRVDEKCYDWDGSETWEFKGYNSCQIDGDGEHFFDDCDPNKYTVLTKE</sequence>